<sequence>MSSITATMEQQASLNKFANDIVVETQQHDCYLKDTPRMEEEEVDVDYPRHSVPFENCNLEFAMPPPRRYMRSESSSSLKCLLSKERDFTSREWRKGMMRSSSERCLSSSGSFVRSRNKCFQLPSWQEAEIRKKHNMSVGMELSQSDEAKLPARMMLLDLRRSNSEPCLVSLD</sequence>
<evidence type="ECO:0000313" key="3">
    <source>
        <dbReference type="Proteomes" id="UP000011087"/>
    </source>
</evidence>
<dbReference type="PaxDb" id="55529-EKX33231"/>
<organism evidence="1">
    <name type="scientific">Guillardia theta (strain CCMP2712)</name>
    <name type="common">Cryptophyte</name>
    <dbReference type="NCBI Taxonomy" id="905079"/>
    <lineage>
        <taxon>Eukaryota</taxon>
        <taxon>Cryptophyceae</taxon>
        <taxon>Pyrenomonadales</taxon>
        <taxon>Geminigeraceae</taxon>
        <taxon>Guillardia</taxon>
    </lineage>
</organism>
<name>L1IAE1_GUITC</name>
<reference evidence="2" key="3">
    <citation type="submission" date="2016-03" db="UniProtKB">
        <authorList>
            <consortium name="EnsemblProtists"/>
        </authorList>
    </citation>
    <scope>IDENTIFICATION</scope>
</reference>
<evidence type="ECO:0000313" key="1">
    <source>
        <dbReference type="EMBL" id="EKX33231.1"/>
    </source>
</evidence>
<dbReference type="HOGENOM" id="CLU_1558183_0_0_1"/>
<reference evidence="3" key="2">
    <citation type="submission" date="2012-11" db="EMBL/GenBank/DDBJ databases">
        <authorList>
            <person name="Kuo A."/>
            <person name="Curtis B.A."/>
            <person name="Tanifuji G."/>
            <person name="Burki F."/>
            <person name="Gruber A."/>
            <person name="Irimia M."/>
            <person name="Maruyama S."/>
            <person name="Arias M.C."/>
            <person name="Ball S.G."/>
            <person name="Gile G.H."/>
            <person name="Hirakawa Y."/>
            <person name="Hopkins J.F."/>
            <person name="Rensing S.A."/>
            <person name="Schmutz J."/>
            <person name="Symeonidi A."/>
            <person name="Elias M."/>
            <person name="Eveleigh R.J."/>
            <person name="Herman E.K."/>
            <person name="Klute M.J."/>
            <person name="Nakayama T."/>
            <person name="Obornik M."/>
            <person name="Reyes-Prieto A."/>
            <person name="Armbrust E.V."/>
            <person name="Aves S.J."/>
            <person name="Beiko R.G."/>
            <person name="Coutinho P."/>
            <person name="Dacks J.B."/>
            <person name="Durnford D.G."/>
            <person name="Fast N.M."/>
            <person name="Green B.R."/>
            <person name="Grisdale C."/>
            <person name="Hempe F."/>
            <person name="Henrissat B."/>
            <person name="Hoppner M.P."/>
            <person name="Ishida K.-I."/>
            <person name="Kim E."/>
            <person name="Koreny L."/>
            <person name="Kroth P.G."/>
            <person name="Liu Y."/>
            <person name="Malik S.-B."/>
            <person name="Maier U.G."/>
            <person name="McRose D."/>
            <person name="Mock T."/>
            <person name="Neilson J.A."/>
            <person name="Onodera N.T."/>
            <person name="Poole A.M."/>
            <person name="Pritham E.J."/>
            <person name="Richards T.A."/>
            <person name="Rocap G."/>
            <person name="Roy S.W."/>
            <person name="Sarai C."/>
            <person name="Schaack S."/>
            <person name="Shirato S."/>
            <person name="Slamovits C.H."/>
            <person name="Spencer D.F."/>
            <person name="Suzuki S."/>
            <person name="Worden A.Z."/>
            <person name="Zauner S."/>
            <person name="Barry K."/>
            <person name="Bell C."/>
            <person name="Bharti A.K."/>
            <person name="Crow J.A."/>
            <person name="Grimwood J."/>
            <person name="Kramer R."/>
            <person name="Lindquist E."/>
            <person name="Lucas S."/>
            <person name="Salamov A."/>
            <person name="McFadden G.I."/>
            <person name="Lane C.E."/>
            <person name="Keeling P.J."/>
            <person name="Gray M.W."/>
            <person name="Grigoriev I.V."/>
            <person name="Archibald J.M."/>
        </authorList>
    </citation>
    <scope>NUCLEOTIDE SEQUENCE</scope>
    <source>
        <strain evidence="3">CCMP2712</strain>
    </source>
</reference>
<protein>
    <submittedName>
        <fullName evidence="1 2">Uncharacterized protein</fullName>
    </submittedName>
</protein>
<dbReference type="KEGG" id="gtt:GUITHDRAFT_120597"/>
<keyword evidence="3" id="KW-1185">Reference proteome</keyword>
<dbReference type="AlphaFoldDB" id="L1IAE1"/>
<dbReference type="RefSeq" id="XP_005820211.1">
    <property type="nucleotide sequence ID" value="XM_005820154.1"/>
</dbReference>
<evidence type="ECO:0000313" key="2">
    <source>
        <dbReference type="EnsemblProtists" id="EKX33231"/>
    </source>
</evidence>
<dbReference type="Proteomes" id="UP000011087">
    <property type="component" value="Unassembled WGS sequence"/>
</dbReference>
<dbReference type="GeneID" id="17289960"/>
<proteinExistence type="predicted"/>
<gene>
    <name evidence="1" type="ORF">GUITHDRAFT_120597</name>
</gene>
<reference evidence="1 3" key="1">
    <citation type="journal article" date="2012" name="Nature">
        <title>Algal genomes reveal evolutionary mosaicism and the fate of nucleomorphs.</title>
        <authorList>
            <consortium name="DOE Joint Genome Institute"/>
            <person name="Curtis B.A."/>
            <person name="Tanifuji G."/>
            <person name="Burki F."/>
            <person name="Gruber A."/>
            <person name="Irimia M."/>
            <person name="Maruyama S."/>
            <person name="Arias M.C."/>
            <person name="Ball S.G."/>
            <person name="Gile G.H."/>
            <person name="Hirakawa Y."/>
            <person name="Hopkins J.F."/>
            <person name="Kuo A."/>
            <person name="Rensing S.A."/>
            <person name="Schmutz J."/>
            <person name="Symeonidi A."/>
            <person name="Elias M."/>
            <person name="Eveleigh R.J."/>
            <person name="Herman E.K."/>
            <person name="Klute M.J."/>
            <person name="Nakayama T."/>
            <person name="Obornik M."/>
            <person name="Reyes-Prieto A."/>
            <person name="Armbrust E.V."/>
            <person name="Aves S.J."/>
            <person name="Beiko R.G."/>
            <person name="Coutinho P."/>
            <person name="Dacks J.B."/>
            <person name="Durnford D.G."/>
            <person name="Fast N.M."/>
            <person name="Green B.R."/>
            <person name="Grisdale C.J."/>
            <person name="Hempel F."/>
            <person name="Henrissat B."/>
            <person name="Hoppner M.P."/>
            <person name="Ishida K."/>
            <person name="Kim E."/>
            <person name="Koreny L."/>
            <person name="Kroth P.G."/>
            <person name="Liu Y."/>
            <person name="Malik S.B."/>
            <person name="Maier U.G."/>
            <person name="McRose D."/>
            <person name="Mock T."/>
            <person name="Neilson J.A."/>
            <person name="Onodera N.T."/>
            <person name="Poole A.M."/>
            <person name="Pritham E.J."/>
            <person name="Richards T.A."/>
            <person name="Rocap G."/>
            <person name="Roy S.W."/>
            <person name="Sarai C."/>
            <person name="Schaack S."/>
            <person name="Shirato S."/>
            <person name="Slamovits C.H."/>
            <person name="Spencer D.F."/>
            <person name="Suzuki S."/>
            <person name="Worden A.Z."/>
            <person name="Zauner S."/>
            <person name="Barry K."/>
            <person name="Bell C."/>
            <person name="Bharti A.K."/>
            <person name="Crow J.A."/>
            <person name="Grimwood J."/>
            <person name="Kramer R."/>
            <person name="Lindquist E."/>
            <person name="Lucas S."/>
            <person name="Salamov A."/>
            <person name="McFadden G.I."/>
            <person name="Lane C.E."/>
            <person name="Keeling P.J."/>
            <person name="Gray M.W."/>
            <person name="Grigoriev I.V."/>
            <person name="Archibald J.M."/>
        </authorList>
    </citation>
    <scope>NUCLEOTIDE SEQUENCE</scope>
    <source>
        <strain evidence="1 3">CCMP2712</strain>
    </source>
</reference>
<dbReference type="EMBL" id="JH993150">
    <property type="protein sequence ID" value="EKX33231.1"/>
    <property type="molecule type" value="Genomic_DNA"/>
</dbReference>
<accession>L1IAE1</accession>
<dbReference type="EnsemblProtists" id="EKX33231">
    <property type="protein sequence ID" value="EKX33231"/>
    <property type="gene ID" value="GUITHDRAFT_120597"/>
</dbReference>